<comment type="caution">
    <text evidence="2">The sequence shown here is derived from an EMBL/GenBank/DDBJ whole genome shotgun (WGS) entry which is preliminary data.</text>
</comment>
<keyword evidence="1" id="KW-0812">Transmembrane</keyword>
<reference evidence="2 3" key="1">
    <citation type="submission" date="2021-02" db="EMBL/GenBank/DDBJ databases">
        <authorList>
            <person name="Han P."/>
        </authorList>
    </citation>
    <scope>NUCLEOTIDE SEQUENCE [LARGE SCALE GENOMIC DNA]</scope>
    <source>
        <strain evidence="2">Candidatus Nitrospira sp. ZN2</strain>
    </source>
</reference>
<evidence type="ECO:0000256" key="1">
    <source>
        <dbReference type="SAM" id="Phobius"/>
    </source>
</evidence>
<sequence>MSVSVVGVERSTGRVEDQGLLFEYTIKLVLFVGFFELVLYRLVSRLGMHISKIAAQHEWVGSLFKLLTSVGFALLNVVAIFVFLALVVLLVNRIRAKGIAGFNLVTVPSVALLLILTGAFLIVQPAMLGSIAYNVVTIIALTALMLEYLSQQPEWSKRIMGLVYYFGISGWLYYQIFSTTYGWMGVLAAPPLVYEANRLGEALMVLASILVFWAYGRGVSFRTRNKQQRRRAIWFGAVSGLVFFGLLFMDYFLGLYNPALAHSIRKAGEGISWIFQMGMGYTFYLPFAFYVAGLLCWSYTVIRLVTMGRVAGYGLALMFIAGYALLFSSLTLMVILGVMLLTLDRPKGAVTEQATVSRPPLVGTQESLVGGQI</sequence>
<name>A0ABM8RBT8_9BACT</name>
<accession>A0ABM8RBT8</accession>
<organism evidence="2 3">
    <name type="scientific">Nitrospira defluvii</name>
    <dbReference type="NCBI Taxonomy" id="330214"/>
    <lineage>
        <taxon>Bacteria</taxon>
        <taxon>Pseudomonadati</taxon>
        <taxon>Nitrospirota</taxon>
        <taxon>Nitrospiria</taxon>
        <taxon>Nitrospirales</taxon>
        <taxon>Nitrospiraceae</taxon>
        <taxon>Nitrospira</taxon>
    </lineage>
</organism>
<feature type="transmembrane region" description="Helical" evidence="1">
    <location>
        <begin position="63"/>
        <end position="90"/>
    </location>
</feature>
<dbReference type="EMBL" id="CAJNBJ010000008">
    <property type="protein sequence ID" value="CAE6744334.1"/>
    <property type="molecule type" value="Genomic_DNA"/>
</dbReference>
<evidence type="ECO:0000313" key="2">
    <source>
        <dbReference type="EMBL" id="CAE6744334.1"/>
    </source>
</evidence>
<keyword evidence="1" id="KW-1133">Transmembrane helix</keyword>
<feature type="transmembrane region" description="Helical" evidence="1">
    <location>
        <begin position="283"/>
        <end position="302"/>
    </location>
</feature>
<keyword evidence="1" id="KW-0472">Membrane</keyword>
<feature type="transmembrane region" description="Helical" evidence="1">
    <location>
        <begin position="131"/>
        <end position="150"/>
    </location>
</feature>
<gene>
    <name evidence="2" type="ORF">NSPZN2_160066</name>
</gene>
<feature type="transmembrane region" description="Helical" evidence="1">
    <location>
        <begin position="232"/>
        <end position="253"/>
    </location>
</feature>
<feature type="transmembrane region" description="Helical" evidence="1">
    <location>
        <begin position="314"/>
        <end position="341"/>
    </location>
</feature>
<evidence type="ECO:0000313" key="3">
    <source>
        <dbReference type="Proteomes" id="UP000675880"/>
    </source>
</evidence>
<feature type="transmembrane region" description="Helical" evidence="1">
    <location>
        <begin position="102"/>
        <end position="125"/>
    </location>
</feature>
<feature type="transmembrane region" description="Helical" evidence="1">
    <location>
        <begin position="21"/>
        <end position="43"/>
    </location>
</feature>
<dbReference type="Proteomes" id="UP000675880">
    <property type="component" value="Unassembled WGS sequence"/>
</dbReference>
<proteinExistence type="predicted"/>
<protein>
    <submittedName>
        <fullName evidence="2">Uncharacterized protein</fullName>
    </submittedName>
</protein>
<keyword evidence="3" id="KW-1185">Reference proteome</keyword>
<feature type="transmembrane region" description="Helical" evidence="1">
    <location>
        <begin position="162"/>
        <end position="183"/>
    </location>
</feature>
<feature type="transmembrane region" description="Helical" evidence="1">
    <location>
        <begin position="203"/>
        <end position="220"/>
    </location>
</feature>
<dbReference type="RefSeq" id="WP_213042129.1">
    <property type="nucleotide sequence ID" value="NZ_CAJNBJ010000008.1"/>
</dbReference>